<dbReference type="InterPro" id="IPR007362">
    <property type="entry name" value="DUF429"/>
</dbReference>
<dbReference type="Proteomes" id="UP001144471">
    <property type="component" value="Unassembled WGS sequence"/>
</dbReference>
<accession>A0A9W6GLQ8</accession>
<sequence length="238" mass="27216">MKEYIGIDDCRGGWVAAVLGDRLELIFSETLEEMRDLVASSTLTLIDMPMGLKSEGDGERVCDVEARKFLKRRKMSIFPVPCRQAVYSENYREANKVNREILGKGLSKQSYNLFPKIREVDNFITKDSEILENIIEGHPEISFARLRGEEMKHNKRSIEGFQERMEVIEKFFPGADSTVEIFMEKYKRSVVARDDILDAIILAIAASSHREGYLTVPEIPSVDSHGIPMRIFIPRIGR</sequence>
<proteinExistence type="predicted"/>
<dbReference type="RefSeq" id="WP_281837012.1">
    <property type="nucleotide sequence ID" value="NZ_BSDY01000017.1"/>
</dbReference>
<dbReference type="AlphaFoldDB" id="A0A9W6GLQ8"/>
<evidence type="ECO:0008006" key="3">
    <source>
        <dbReference type="Google" id="ProtNLM"/>
    </source>
</evidence>
<gene>
    <name evidence="1" type="ORF">PM10SUCC1_29270</name>
</gene>
<comment type="caution">
    <text evidence="1">The sequence shown here is derived from an EMBL/GenBank/DDBJ whole genome shotgun (WGS) entry which is preliminary data.</text>
</comment>
<protein>
    <recommendedName>
        <fullName evidence="3">DUF429 domain-containing protein</fullName>
    </recommendedName>
</protein>
<dbReference type="Pfam" id="PF04250">
    <property type="entry name" value="DUF429"/>
    <property type="match status" value="1"/>
</dbReference>
<evidence type="ECO:0000313" key="1">
    <source>
        <dbReference type="EMBL" id="GLI57413.1"/>
    </source>
</evidence>
<evidence type="ECO:0000313" key="2">
    <source>
        <dbReference type="Proteomes" id="UP001144471"/>
    </source>
</evidence>
<reference evidence="1" key="1">
    <citation type="submission" date="2022-12" db="EMBL/GenBank/DDBJ databases">
        <title>Reference genome sequencing for broad-spectrum identification of bacterial and archaeal isolates by mass spectrometry.</title>
        <authorList>
            <person name="Sekiguchi Y."/>
            <person name="Tourlousse D.M."/>
        </authorList>
    </citation>
    <scope>NUCLEOTIDE SEQUENCE</scope>
    <source>
        <strain evidence="1">10succ1</strain>
    </source>
</reference>
<organism evidence="1 2">
    <name type="scientific">Propionigenium maris DSM 9537</name>
    <dbReference type="NCBI Taxonomy" id="1123000"/>
    <lineage>
        <taxon>Bacteria</taxon>
        <taxon>Fusobacteriati</taxon>
        <taxon>Fusobacteriota</taxon>
        <taxon>Fusobacteriia</taxon>
        <taxon>Fusobacteriales</taxon>
        <taxon>Fusobacteriaceae</taxon>
        <taxon>Propionigenium</taxon>
    </lineage>
</organism>
<dbReference type="EMBL" id="BSDY01000017">
    <property type="protein sequence ID" value="GLI57413.1"/>
    <property type="molecule type" value="Genomic_DNA"/>
</dbReference>
<name>A0A9W6GLQ8_9FUSO</name>
<keyword evidence="2" id="KW-1185">Reference proteome</keyword>